<gene>
    <name evidence="3" type="ORF">DI396_15345</name>
</gene>
<comment type="caution">
    <text evidence="3">The sequence shown here is derived from an EMBL/GenBank/DDBJ whole genome shotgun (WGS) entry which is preliminary data.</text>
</comment>
<reference evidence="3 4" key="1">
    <citation type="submission" date="2018-05" db="EMBL/GenBank/DDBJ databases">
        <title>Oceanovita maritima gen. nov., sp. nov., a marine bacterium in the family Rhodobacteraceae isolated from surface seawater of Lundu port Xiamen, China.</title>
        <authorList>
            <person name="Hetharua B.H."/>
            <person name="Min D."/>
            <person name="Liao H."/>
            <person name="Tian Y."/>
        </authorList>
    </citation>
    <scope>NUCLEOTIDE SEQUENCE [LARGE SCALE GENOMIC DNA]</scope>
    <source>
        <strain evidence="3 4">FSX-11</strain>
    </source>
</reference>
<dbReference type="Gene3D" id="1.20.200.10">
    <property type="entry name" value="Fumarase/aspartase (Central domain)"/>
    <property type="match status" value="1"/>
</dbReference>
<dbReference type="SMART" id="SM00998">
    <property type="entry name" value="ADSL_C"/>
    <property type="match status" value="1"/>
</dbReference>
<dbReference type="PRINTS" id="PR00149">
    <property type="entry name" value="FUMRATELYASE"/>
</dbReference>
<dbReference type="Pfam" id="PF00206">
    <property type="entry name" value="Lyase_1"/>
    <property type="match status" value="1"/>
</dbReference>
<dbReference type="AlphaFoldDB" id="A0A2V4NPI4"/>
<name>A0A2V4NPI4_9RHOB</name>
<dbReference type="SUPFAM" id="SSF48557">
    <property type="entry name" value="L-aspartase-like"/>
    <property type="match status" value="1"/>
</dbReference>
<dbReference type="Gene3D" id="1.10.40.30">
    <property type="entry name" value="Fumarase/aspartase (C-terminal domain)"/>
    <property type="match status" value="1"/>
</dbReference>
<evidence type="ECO:0000313" key="3">
    <source>
        <dbReference type="EMBL" id="PYC46506.1"/>
    </source>
</evidence>
<dbReference type="InterPro" id="IPR019468">
    <property type="entry name" value="AdenyloSucc_lyase_C"/>
</dbReference>
<sequence>MAGSVYDSPLLAKLFNAGEVSKLFTDSAEMRALLIVEGALAKAQGAAGVIPEISAAAIHRAAMEVQIDPAGLAGATATDGVCIPAFVAAFRTAMEAPEHSQYIHFGATSQDILDTGLMLRLRQVLAQYDALLAETLSGLGKLAKAHAELPMAGRTYGQHATPVSFGSVIAHWGAPLLDLHAELPALRERVLWVSLSGAAGTGAAMGPKAEAIRTALAAALGLRDPRRSWHSDRSPILALSGWLARLGAALGKMAEDLLVLTMTGIGEVILGTAGGSSTMPQKQNPVKPSAILALTRQINALNGALLSAGSPTLERDGSAWFTEWLTVPQLCLSGAAILEQARSLSQTLAPDADAMRAALTSGQGLIYAEALSFALAQTLPRPEAQAAVKNLCLEATKTGAHLAELAAGAFPDMDVDALFDPARQMGNAPAEARRFAKAATSLEFTKAG</sequence>
<feature type="domain" description="Adenylosuccinate lyase C-terminal" evidence="2">
    <location>
        <begin position="363"/>
        <end position="436"/>
    </location>
</feature>
<evidence type="ECO:0000313" key="4">
    <source>
        <dbReference type="Proteomes" id="UP000248012"/>
    </source>
</evidence>
<dbReference type="RefSeq" id="WP_110797189.1">
    <property type="nucleotide sequence ID" value="NZ_KZ826492.1"/>
</dbReference>
<dbReference type="InterPro" id="IPR020557">
    <property type="entry name" value="Fumarate_lyase_CS"/>
</dbReference>
<evidence type="ECO:0000259" key="2">
    <source>
        <dbReference type="SMART" id="SM00998"/>
    </source>
</evidence>
<dbReference type="InterPro" id="IPR022761">
    <property type="entry name" value="Fumarate_lyase_N"/>
</dbReference>
<dbReference type="GO" id="GO:0016853">
    <property type="term" value="F:isomerase activity"/>
    <property type="evidence" value="ECO:0007669"/>
    <property type="project" value="UniProtKB-KW"/>
</dbReference>
<proteinExistence type="inferred from homology"/>
<keyword evidence="3" id="KW-0413">Isomerase</keyword>
<evidence type="ECO:0000256" key="1">
    <source>
        <dbReference type="ARBA" id="ARBA00034772"/>
    </source>
</evidence>
<dbReference type="InterPro" id="IPR008948">
    <property type="entry name" value="L-Aspartase-like"/>
</dbReference>
<dbReference type="PROSITE" id="PS00163">
    <property type="entry name" value="FUMARATE_LYASES"/>
    <property type="match status" value="1"/>
</dbReference>
<dbReference type="InterPro" id="IPR000362">
    <property type="entry name" value="Fumarate_lyase_fam"/>
</dbReference>
<dbReference type="GO" id="GO:0016829">
    <property type="term" value="F:lyase activity"/>
    <property type="evidence" value="ECO:0007669"/>
    <property type="project" value="UniProtKB-ARBA"/>
</dbReference>
<keyword evidence="4" id="KW-1185">Reference proteome</keyword>
<protein>
    <submittedName>
        <fullName evidence="3">3-carboxy-cis,cis-muconate cycloisomerase</fullName>
    </submittedName>
</protein>
<dbReference type="Proteomes" id="UP000248012">
    <property type="component" value="Unassembled WGS sequence"/>
</dbReference>
<accession>A0A2V4NPI4</accession>
<dbReference type="PANTHER" id="PTHR43172">
    <property type="entry name" value="ADENYLOSUCCINATE LYASE"/>
    <property type="match status" value="1"/>
</dbReference>
<dbReference type="PRINTS" id="PR00145">
    <property type="entry name" value="ARGSUCLYASE"/>
</dbReference>
<organism evidence="3 4">
    <name type="scientific">Litorivita pollutaquae</name>
    <dbReference type="NCBI Taxonomy" id="2200892"/>
    <lineage>
        <taxon>Bacteria</taxon>
        <taxon>Pseudomonadati</taxon>
        <taxon>Pseudomonadota</taxon>
        <taxon>Alphaproteobacteria</taxon>
        <taxon>Rhodobacterales</taxon>
        <taxon>Paracoccaceae</taxon>
        <taxon>Litorivita</taxon>
    </lineage>
</organism>
<comment type="similarity">
    <text evidence="1">Belongs to the class-II fumarase/aspartase family.</text>
</comment>
<dbReference type="PANTHER" id="PTHR43172:SF2">
    <property type="entry name" value="ADENYLOSUCCINATE LYASE C-TERMINAL DOMAIN-CONTAINING PROTEIN"/>
    <property type="match status" value="1"/>
</dbReference>
<dbReference type="OrthoDB" id="9768878at2"/>
<dbReference type="EMBL" id="QFVT01000013">
    <property type="protein sequence ID" value="PYC46506.1"/>
    <property type="molecule type" value="Genomic_DNA"/>
</dbReference>